<evidence type="ECO:0000256" key="1">
    <source>
        <dbReference type="ARBA" id="ARBA00004371"/>
    </source>
</evidence>
<evidence type="ECO:0000259" key="10">
    <source>
        <dbReference type="PROSITE" id="PS51910"/>
    </source>
</evidence>
<evidence type="ECO:0000256" key="9">
    <source>
        <dbReference type="SAM" id="SignalP"/>
    </source>
</evidence>
<reference evidence="11 12" key="1">
    <citation type="submission" date="2024-05" db="EMBL/GenBank/DDBJ databases">
        <title>Genetic variation in Jamaican populations of the coffee berry borer (Hypothenemus hampei).</title>
        <authorList>
            <person name="Errbii M."/>
            <person name="Myrie A."/>
        </authorList>
    </citation>
    <scope>NUCLEOTIDE SEQUENCE [LARGE SCALE GENOMIC DNA]</scope>
    <source>
        <strain evidence="11">JA-Hopewell-2020-01-JO</strain>
        <tissue evidence="11">Whole body</tissue>
    </source>
</reference>
<dbReference type="PANTHER" id="PTHR46066:SF2">
    <property type="entry name" value="CHITINASE DOMAIN-CONTAINING PROTEIN 1"/>
    <property type="match status" value="1"/>
</dbReference>
<evidence type="ECO:0000256" key="6">
    <source>
        <dbReference type="ARBA" id="ARBA00023228"/>
    </source>
</evidence>
<proteinExistence type="inferred from homology"/>
<feature type="domain" description="GH18" evidence="10">
    <location>
        <begin position="90"/>
        <end position="402"/>
    </location>
</feature>
<comment type="similarity">
    <text evidence="3">Belongs to the glycosyl hydrolase 18 family.</text>
</comment>
<dbReference type="CDD" id="cd02876">
    <property type="entry name" value="GH18_SI-CLP"/>
    <property type="match status" value="1"/>
</dbReference>
<dbReference type="AlphaFoldDB" id="A0ABD1EPC3"/>
<organism evidence="11 12">
    <name type="scientific">Hypothenemus hampei</name>
    <name type="common">Coffee berry borer</name>
    <dbReference type="NCBI Taxonomy" id="57062"/>
    <lineage>
        <taxon>Eukaryota</taxon>
        <taxon>Metazoa</taxon>
        <taxon>Ecdysozoa</taxon>
        <taxon>Arthropoda</taxon>
        <taxon>Hexapoda</taxon>
        <taxon>Insecta</taxon>
        <taxon>Pterygota</taxon>
        <taxon>Neoptera</taxon>
        <taxon>Endopterygota</taxon>
        <taxon>Coleoptera</taxon>
        <taxon>Polyphaga</taxon>
        <taxon>Cucujiformia</taxon>
        <taxon>Curculionidae</taxon>
        <taxon>Scolytinae</taxon>
        <taxon>Hypothenemus</taxon>
    </lineage>
</organism>
<dbReference type="Proteomes" id="UP001566132">
    <property type="component" value="Unassembled WGS sequence"/>
</dbReference>
<accession>A0ABD1EPC3</accession>
<name>A0ABD1EPC3_HYPHA</name>
<dbReference type="InterPro" id="IPR011583">
    <property type="entry name" value="Chitinase_II/V-like_cat"/>
</dbReference>
<evidence type="ECO:0000313" key="12">
    <source>
        <dbReference type="Proteomes" id="UP001566132"/>
    </source>
</evidence>
<comment type="caution">
    <text evidence="11">The sequence shown here is derived from an EMBL/GenBank/DDBJ whole genome shotgun (WGS) entry which is preliminary data.</text>
</comment>
<keyword evidence="6" id="KW-0458">Lysosome</keyword>
<keyword evidence="5 9" id="KW-0732">Signal</keyword>
<evidence type="ECO:0000256" key="3">
    <source>
        <dbReference type="ARBA" id="ARBA00009336"/>
    </source>
</evidence>
<keyword evidence="12" id="KW-1185">Reference proteome</keyword>
<evidence type="ECO:0000256" key="2">
    <source>
        <dbReference type="ARBA" id="ARBA00004613"/>
    </source>
</evidence>
<evidence type="ECO:0000256" key="4">
    <source>
        <dbReference type="ARBA" id="ARBA00022525"/>
    </source>
</evidence>
<evidence type="ECO:0000313" key="11">
    <source>
        <dbReference type="EMBL" id="KAL1498159.1"/>
    </source>
</evidence>
<dbReference type="Gene3D" id="3.20.20.80">
    <property type="entry name" value="Glycosidases"/>
    <property type="match status" value="1"/>
</dbReference>
<keyword evidence="4" id="KW-0964">Secreted</keyword>
<dbReference type="InterPro" id="IPR017853">
    <property type="entry name" value="GH"/>
</dbReference>
<dbReference type="Pfam" id="PF00704">
    <property type="entry name" value="Glyco_hydro_18"/>
    <property type="match status" value="1"/>
</dbReference>
<feature type="chain" id="PRO_5044771329" description="Chitinase domain-containing protein 1" evidence="9">
    <location>
        <begin position="23"/>
        <end position="402"/>
    </location>
</feature>
<dbReference type="InterPro" id="IPR001223">
    <property type="entry name" value="Glyco_hydro18_cat"/>
</dbReference>
<gene>
    <name evidence="11" type="ORF">ABEB36_009003</name>
</gene>
<dbReference type="SUPFAM" id="SSF51445">
    <property type="entry name" value="(Trans)glycosidases"/>
    <property type="match status" value="1"/>
</dbReference>
<dbReference type="PANTHER" id="PTHR46066">
    <property type="entry name" value="CHITINASE DOMAIN-CONTAINING PROTEIN 1 FAMILY MEMBER"/>
    <property type="match status" value="1"/>
</dbReference>
<evidence type="ECO:0000256" key="8">
    <source>
        <dbReference type="SAM" id="MobiDB-lite"/>
    </source>
</evidence>
<dbReference type="SMART" id="SM00636">
    <property type="entry name" value="Glyco_18"/>
    <property type="match status" value="1"/>
</dbReference>
<dbReference type="InterPro" id="IPR029070">
    <property type="entry name" value="Chitinase_insertion_sf"/>
</dbReference>
<evidence type="ECO:0000256" key="7">
    <source>
        <dbReference type="ARBA" id="ARBA00040976"/>
    </source>
</evidence>
<sequence length="402" mass="46333">MFLSKNFIILIIIFILVNDLLCSETLSPKNRGNKKKKEEKSSKKLPKPIKGPQKYSVLDQRLVSEDILAEDILTNHQAFFTETDDYNFNGLVLGYVTPWNNHGYDVAKIFGNKFTHISPVWLQIKRNGVQKYEVTGTHDVDQQWIVDVKNAGRQRKTKVVPRILFDGWTSNDFKAVLLKPEEVQAMNVVLMKICKKYNFDGYVFEVWSQIAGAVKTDPLLNLILSMSDAFSLENLDFILVIPPKRGDSHLFTEKHFDTLYDHVTAFSLMTYDYSNPRMPGPNAPINWIEDSIISLTSNITRRPKILMGLNFYGNDYTADGGGPIVGHEYIERLKKVPDLPLKFSKEFGEHFFEYKDNTKMNHLVFYPTLYSIFQRLDLAFNLNVGIAIWEIGQGLDYFYDLL</sequence>
<feature type="region of interest" description="Disordered" evidence="8">
    <location>
        <begin position="28"/>
        <end position="52"/>
    </location>
</feature>
<dbReference type="PROSITE" id="PS51910">
    <property type="entry name" value="GH18_2"/>
    <property type="match status" value="1"/>
</dbReference>
<dbReference type="GO" id="GO:0005764">
    <property type="term" value="C:lysosome"/>
    <property type="evidence" value="ECO:0007669"/>
    <property type="project" value="UniProtKB-SubCell"/>
</dbReference>
<dbReference type="EMBL" id="JBDJPC010000006">
    <property type="protein sequence ID" value="KAL1498159.1"/>
    <property type="molecule type" value="Genomic_DNA"/>
</dbReference>
<dbReference type="Gene3D" id="3.10.50.10">
    <property type="match status" value="1"/>
</dbReference>
<feature type="signal peptide" evidence="9">
    <location>
        <begin position="1"/>
        <end position="22"/>
    </location>
</feature>
<comment type="subcellular location">
    <subcellularLocation>
        <location evidence="1">Lysosome</location>
    </subcellularLocation>
    <subcellularLocation>
        <location evidence="2">Secreted</location>
    </subcellularLocation>
</comment>
<evidence type="ECO:0000256" key="5">
    <source>
        <dbReference type="ARBA" id="ARBA00022729"/>
    </source>
</evidence>
<dbReference type="FunFam" id="3.20.20.80:FF:000028">
    <property type="entry name" value="Chitinase domain-containing protein 1"/>
    <property type="match status" value="1"/>
</dbReference>
<dbReference type="FunFam" id="3.10.50.10:FF:000002">
    <property type="entry name" value="Chitinase domain-containing protein 1"/>
    <property type="match status" value="1"/>
</dbReference>
<protein>
    <recommendedName>
        <fullName evidence="7">Chitinase domain-containing protein 1</fullName>
    </recommendedName>
</protein>
<dbReference type="GO" id="GO:0005576">
    <property type="term" value="C:extracellular region"/>
    <property type="evidence" value="ECO:0007669"/>
    <property type="project" value="UniProtKB-SubCell"/>
</dbReference>